<reference evidence="1" key="1">
    <citation type="submission" date="2020-05" db="EMBL/GenBank/DDBJ databases">
        <authorList>
            <person name="Chiriac C."/>
            <person name="Salcher M."/>
            <person name="Ghai R."/>
            <person name="Kavagutti S V."/>
        </authorList>
    </citation>
    <scope>NUCLEOTIDE SEQUENCE</scope>
</reference>
<proteinExistence type="predicted"/>
<protein>
    <submittedName>
        <fullName evidence="1">Uncharacterized protein</fullName>
    </submittedName>
</protein>
<accession>A0A6J7WAI5</accession>
<name>A0A6J7WAI5_9CAUD</name>
<dbReference type="EMBL" id="LR798210">
    <property type="protein sequence ID" value="CAB5187357.1"/>
    <property type="molecule type" value="Genomic_DNA"/>
</dbReference>
<gene>
    <name evidence="1" type="ORF">UFOVP160_36</name>
</gene>
<sequence>MQITWRKLNSELKTFDEQKVLDMLTHERTNAKRVVVLERLHQRYTMLRASRERIELLQEARQP</sequence>
<evidence type="ECO:0000313" key="1">
    <source>
        <dbReference type="EMBL" id="CAB5187357.1"/>
    </source>
</evidence>
<organism evidence="1">
    <name type="scientific">uncultured Caudovirales phage</name>
    <dbReference type="NCBI Taxonomy" id="2100421"/>
    <lineage>
        <taxon>Viruses</taxon>
        <taxon>Duplodnaviria</taxon>
        <taxon>Heunggongvirae</taxon>
        <taxon>Uroviricota</taxon>
        <taxon>Caudoviricetes</taxon>
        <taxon>Peduoviridae</taxon>
        <taxon>Maltschvirus</taxon>
        <taxon>Maltschvirus maltsch</taxon>
    </lineage>
</organism>